<dbReference type="Proteomes" id="UP000694420">
    <property type="component" value="Unplaced"/>
</dbReference>
<keyword evidence="1" id="KW-0812">Transmembrane</keyword>
<keyword evidence="1" id="KW-0472">Membrane</keyword>
<evidence type="ECO:0000313" key="2">
    <source>
        <dbReference type="Ensembl" id="ENSNPEP00000008069.1"/>
    </source>
</evidence>
<protein>
    <submittedName>
        <fullName evidence="2">Uncharacterized protein</fullName>
    </submittedName>
</protein>
<dbReference type="Ensembl" id="ENSNPET00000008273.1">
    <property type="protein sequence ID" value="ENSNPEP00000008069.1"/>
    <property type="gene ID" value="ENSNPEG00000006055.1"/>
</dbReference>
<accession>A0A8C6Z889</accession>
<feature type="transmembrane region" description="Helical" evidence="1">
    <location>
        <begin position="7"/>
        <end position="28"/>
    </location>
</feature>
<proteinExistence type="predicted"/>
<evidence type="ECO:0000256" key="1">
    <source>
        <dbReference type="SAM" id="Phobius"/>
    </source>
</evidence>
<reference evidence="2" key="2">
    <citation type="submission" date="2025-09" db="UniProtKB">
        <authorList>
            <consortium name="Ensembl"/>
        </authorList>
    </citation>
    <scope>IDENTIFICATION</scope>
</reference>
<name>A0A8C6Z889_NOTPE</name>
<keyword evidence="1" id="KW-1133">Transmembrane helix</keyword>
<evidence type="ECO:0000313" key="3">
    <source>
        <dbReference type="Proteomes" id="UP000694420"/>
    </source>
</evidence>
<sequence>MLLPLSVYLLISAVALLLCILRPFSLVFSPCSTLLPSLVLSLALSLLFTLRDKRLLTSSRLMEPFFPRRSSGCDLLFPCATRGTTE</sequence>
<dbReference type="AlphaFoldDB" id="A0A8C6Z889"/>
<feature type="transmembrane region" description="Helical" evidence="1">
    <location>
        <begin position="34"/>
        <end position="50"/>
    </location>
</feature>
<keyword evidence="3" id="KW-1185">Reference proteome</keyword>
<organism evidence="2 3">
    <name type="scientific">Nothoprocta perdicaria</name>
    <name type="common">Chilean tinamou</name>
    <name type="synonym">Crypturus perdicarius</name>
    <dbReference type="NCBI Taxonomy" id="30464"/>
    <lineage>
        <taxon>Eukaryota</taxon>
        <taxon>Metazoa</taxon>
        <taxon>Chordata</taxon>
        <taxon>Craniata</taxon>
        <taxon>Vertebrata</taxon>
        <taxon>Euteleostomi</taxon>
        <taxon>Archelosauria</taxon>
        <taxon>Archosauria</taxon>
        <taxon>Dinosauria</taxon>
        <taxon>Saurischia</taxon>
        <taxon>Theropoda</taxon>
        <taxon>Coelurosauria</taxon>
        <taxon>Aves</taxon>
        <taxon>Palaeognathae</taxon>
        <taxon>Tinamiformes</taxon>
        <taxon>Tinamidae</taxon>
        <taxon>Nothoprocta</taxon>
    </lineage>
</organism>
<reference evidence="2" key="1">
    <citation type="submission" date="2025-08" db="UniProtKB">
        <authorList>
            <consortium name="Ensembl"/>
        </authorList>
    </citation>
    <scope>IDENTIFICATION</scope>
</reference>